<dbReference type="EMBL" id="GBXM01069694">
    <property type="protein sequence ID" value="JAH38883.1"/>
    <property type="molecule type" value="Transcribed_RNA"/>
</dbReference>
<name>A0A0E9SEG1_ANGAN</name>
<reference evidence="1" key="2">
    <citation type="journal article" date="2015" name="Fish Shellfish Immunol.">
        <title>Early steps in the European eel (Anguilla anguilla)-Vibrio vulnificus interaction in the gills: Role of the RtxA13 toxin.</title>
        <authorList>
            <person name="Callol A."/>
            <person name="Pajuelo D."/>
            <person name="Ebbesson L."/>
            <person name="Teles M."/>
            <person name="MacKenzie S."/>
            <person name="Amaro C."/>
        </authorList>
    </citation>
    <scope>NUCLEOTIDE SEQUENCE</scope>
</reference>
<dbReference type="AlphaFoldDB" id="A0A0E9SEG1"/>
<sequence length="28" mass="3255">MIFIYCCCTDNSQAAMNSFQLQLLLRVK</sequence>
<reference evidence="1" key="1">
    <citation type="submission" date="2014-11" db="EMBL/GenBank/DDBJ databases">
        <authorList>
            <person name="Amaro Gonzalez C."/>
        </authorList>
    </citation>
    <scope>NUCLEOTIDE SEQUENCE</scope>
</reference>
<proteinExistence type="predicted"/>
<protein>
    <submittedName>
        <fullName evidence="1">Uncharacterized protein</fullName>
    </submittedName>
</protein>
<organism evidence="1">
    <name type="scientific">Anguilla anguilla</name>
    <name type="common">European freshwater eel</name>
    <name type="synonym">Muraena anguilla</name>
    <dbReference type="NCBI Taxonomy" id="7936"/>
    <lineage>
        <taxon>Eukaryota</taxon>
        <taxon>Metazoa</taxon>
        <taxon>Chordata</taxon>
        <taxon>Craniata</taxon>
        <taxon>Vertebrata</taxon>
        <taxon>Euteleostomi</taxon>
        <taxon>Actinopterygii</taxon>
        <taxon>Neopterygii</taxon>
        <taxon>Teleostei</taxon>
        <taxon>Anguilliformes</taxon>
        <taxon>Anguillidae</taxon>
        <taxon>Anguilla</taxon>
    </lineage>
</organism>
<evidence type="ECO:0000313" key="1">
    <source>
        <dbReference type="EMBL" id="JAH38883.1"/>
    </source>
</evidence>
<accession>A0A0E9SEG1</accession>